<sequence length="29" mass="3430">MKFIKCPNLIINKKKKNSYCDFFLGSSYV</sequence>
<name>A0A024XDR0_PLAFC</name>
<proteinExistence type="predicted"/>
<accession>A0A024XDR0</accession>
<gene>
    <name evidence="1" type="ORF">PFMC_00504</name>
</gene>
<dbReference type="AlphaFoldDB" id="A0A024XDR0"/>
<protein>
    <submittedName>
        <fullName evidence="1">Uncharacterized protein</fullName>
    </submittedName>
</protein>
<dbReference type="EMBL" id="KI927467">
    <property type="protein sequence ID" value="ETW63614.1"/>
    <property type="molecule type" value="Genomic_DNA"/>
</dbReference>
<evidence type="ECO:0000313" key="1">
    <source>
        <dbReference type="EMBL" id="ETW63614.1"/>
    </source>
</evidence>
<dbReference type="Proteomes" id="UP000030694">
    <property type="component" value="Unassembled WGS sequence"/>
</dbReference>
<reference evidence="1 2" key="2">
    <citation type="submission" date="2013-02" db="EMBL/GenBank/DDBJ databases">
        <title>The Genome Sequence of Plasmodium falciparum CAMP/Malaysia.</title>
        <authorList>
            <consortium name="The Broad Institute Genome Sequencing Platform"/>
            <consortium name="The Broad Institute Genome Sequencing Center for Infectious Disease"/>
            <person name="Neafsey D."/>
            <person name="Cheeseman I."/>
            <person name="Volkman S."/>
            <person name="Adams J."/>
            <person name="Walker B."/>
            <person name="Young S.K."/>
            <person name="Zeng Q."/>
            <person name="Gargeya S."/>
            <person name="Fitzgerald M."/>
            <person name="Haas B."/>
            <person name="Abouelleil A."/>
            <person name="Alvarado L."/>
            <person name="Arachchi H.M."/>
            <person name="Berlin A.M."/>
            <person name="Chapman S.B."/>
            <person name="Dewar J."/>
            <person name="Goldberg J."/>
            <person name="Griggs A."/>
            <person name="Gujja S."/>
            <person name="Hansen M."/>
            <person name="Howarth C."/>
            <person name="Imamovic A."/>
            <person name="Larimer J."/>
            <person name="McCowan C."/>
            <person name="Murphy C."/>
            <person name="Neiman D."/>
            <person name="Pearson M."/>
            <person name="Priest M."/>
            <person name="Roberts A."/>
            <person name="Saif S."/>
            <person name="Shea T."/>
            <person name="Sisk P."/>
            <person name="Sykes S."/>
            <person name="Wortman J."/>
            <person name="Nusbaum C."/>
            <person name="Birren B."/>
        </authorList>
    </citation>
    <scope>NUCLEOTIDE SEQUENCE [LARGE SCALE GENOMIC DNA]</scope>
    <source>
        <strain evidence="1 2">CAMP/Malaysia</strain>
    </source>
</reference>
<evidence type="ECO:0000313" key="2">
    <source>
        <dbReference type="Proteomes" id="UP000030694"/>
    </source>
</evidence>
<organism evidence="1 2">
    <name type="scientific">Plasmodium falciparum (isolate Camp / Malaysia)</name>
    <dbReference type="NCBI Taxonomy" id="5835"/>
    <lineage>
        <taxon>Eukaryota</taxon>
        <taxon>Sar</taxon>
        <taxon>Alveolata</taxon>
        <taxon>Apicomplexa</taxon>
        <taxon>Aconoidasida</taxon>
        <taxon>Haemosporida</taxon>
        <taxon>Plasmodiidae</taxon>
        <taxon>Plasmodium</taxon>
        <taxon>Plasmodium (Laverania)</taxon>
    </lineage>
</organism>
<reference evidence="1 2" key="1">
    <citation type="submission" date="2013-02" db="EMBL/GenBank/DDBJ databases">
        <title>The Genome Annotation of Plasmodium falciparum CAMP/Malaysia.</title>
        <authorList>
            <consortium name="The Broad Institute Genome Sequencing Platform"/>
            <consortium name="The Broad Institute Genome Sequencing Center for Infectious Disease"/>
            <person name="Neafsey D."/>
            <person name="Hoffman S."/>
            <person name="Volkman S."/>
            <person name="Rosenthal P."/>
            <person name="Walker B."/>
            <person name="Young S.K."/>
            <person name="Zeng Q."/>
            <person name="Gargeya S."/>
            <person name="Fitzgerald M."/>
            <person name="Haas B."/>
            <person name="Abouelleil A."/>
            <person name="Allen A.W."/>
            <person name="Alvarado L."/>
            <person name="Arachchi H.M."/>
            <person name="Berlin A.M."/>
            <person name="Chapman S.B."/>
            <person name="Gainer-Dewar J."/>
            <person name="Goldberg J."/>
            <person name="Griggs A."/>
            <person name="Gujja S."/>
            <person name="Hansen M."/>
            <person name="Howarth C."/>
            <person name="Imamovic A."/>
            <person name="Ireland A."/>
            <person name="Larimer J."/>
            <person name="McCowan C."/>
            <person name="Murphy C."/>
            <person name="Pearson M."/>
            <person name="Poon T.W."/>
            <person name="Priest M."/>
            <person name="Roberts A."/>
            <person name="Saif S."/>
            <person name="Shea T."/>
            <person name="Sisk P."/>
            <person name="Sykes S."/>
            <person name="Wortman J."/>
            <person name="Nusbaum C."/>
            <person name="Birren B."/>
        </authorList>
    </citation>
    <scope>NUCLEOTIDE SEQUENCE [LARGE SCALE GENOMIC DNA]</scope>
    <source>
        <strain evidence="1 2">CAMP/Malaysia</strain>
    </source>
</reference>